<reference evidence="2 3" key="1">
    <citation type="submission" date="2024-09" db="EMBL/GenBank/DDBJ databases">
        <title>Chromosome-scale assembly of Riccia fluitans.</title>
        <authorList>
            <person name="Paukszto L."/>
            <person name="Sawicki J."/>
            <person name="Karawczyk K."/>
            <person name="Piernik-Szablinska J."/>
            <person name="Szczecinska M."/>
            <person name="Mazdziarz M."/>
        </authorList>
    </citation>
    <scope>NUCLEOTIDE SEQUENCE [LARGE SCALE GENOMIC DNA]</scope>
    <source>
        <strain evidence="2">Rf_01</strain>
        <tissue evidence="2">Aerial parts of the thallus</tissue>
    </source>
</reference>
<feature type="region of interest" description="Disordered" evidence="1">
    <location>
        <begin position="1"/>
        <end position="44"/>
    </location>
</feature>
<protein>
    <submittedName>
        <fullName evidence="2">Uncharacterized protein</fullName>
    </submittedName>
</protein>
<feature type="compositionally biased region" description="Low complexity" evidence="1">
    <location>
        <begin position="17"/>
        <end position="38"/>
    </location>
</feature>
<evidence type="ECO:0000313" key="3">
    <source>
        <dbReference type="Proteomes" id="UP001605036"/>
    </source>
</evidence>
<dbReference type="Proteomes" id="UP001605036">
    <property type="component" value="Unassembled WGS sequence"/>
</dbReference>
<feature type="compositionally biased region" description="Polar residues" evidence="1">
    <location>
        <begin position="69"/>
        <end position="87"/>
    </location>
</feature>
<dbReference type="EMBL" id="JBHFFA010000006">
    <property type="protein sequence ID" value="KAL2622394.1"/>
    <property type="molecule type" value="Genomic_DNA"/>
</dbReference>
<name>A0ABD1Y6L1_9MARC</name>
<organism evidence="2 3">
    <name type="scientific">Riccia fluitans</name>
    <dbReference type="NCBI Taxonomy" id="41844"/>
    <lineage>
        <taxon>Eukaryota</taxon>
        <taxon>Viridiplantae</taxon>
        <taxon>Streptophyta</taxon>
        <taxon>Embryophyta</taxon>
        <taxon>Marchantiophyta</taxon>
        <taxon>Marchantiopsida</taxon>
        <taxon>Marchantiidae</taxon>
        <taxon>Marchantiales</taxon>
        <taxon>Ricciaceae</taxon>
        <taxon>Riccia</taxon>
    </lineage>
</organism>
<keyword evidence="3" id="KW-1185">Reference proteome</keyword>
<sequence length="141" mass="15034">MPDCKQNLSPEGKSETKSSCSGEGESSGSGDSSRMGPSPLHHVHFVREAGQGMSRNLGALEIKMGSQGSGSHNNPEMATKGGNQCQRGSDWPPLEVRGKTEILPSKSEPNGIVSEKDLPCLLRTLQDKKANGAPSEMWKMI</sequence>
<evidence type="ECO:0000256" key="1">
    <source>
        <dbReference type="SAM" id="MobiDB-lite"/>
    </source>
</evidence>
<evidence type="ECO:0000313" key="2">
    <source>
        <dbReference type="EMBL" id="KAL2622394.1"/>
    </source>
</evidence>
<comment type="caution">
    <text evidence="2">The sequence shown here is derived from an EMBL/GenBank/DDBJ whole genome shotgun (WGS) entry which is preliminary data.</text>
</comment>
<gene>
    <name evidence="2" type="ORF">R1flu_002599</name>
</gene>
<feature type="region of interest" description="Disordered" evidence="1">
    <location>
        <begin position="64"/>
        <end position="95"/>
    </location>
</feature>
<proteinExistence type="predicted"/>
<dbReference type="AlphaFoldDB" id="A0ABD1Y6L1"/>
<accession>A0ABD1Y6L1</accession>